<feature type="region of interest" description="Disordered" evidence="1">
    <location>
        <begin position="84"/>
        <end position="113"/>
    </location>
</feature>
<dbReference type="EMBL" id="JAOYEY010000016">
    <property type="protein sequence ID" value="MCV9884339.1"/>
    <property type="molecule type" value="Genomic_DNA"/>
</dbReference>
<sequence>MSKTNKLLTGIISATMITAAGCGNNESLPPVPEDTDCDDWEWEADEGVWECDDDYSSHYGHYFYGGRFYSTKSSLKTSSAYKSYKSSSSFKGGGKTASSSSGFGKGSSGGFGG</sequence>
<reference evidence="2 3" key="1">
    <citation type="submission" date="2022-10" db="EMBL/GenBank/DDBJ databases">
        <title>Draft genome assembly of moderately radiation resistant bacterium Metabacillus halosaccharovorans.</title>
        <authorList>
            <person name="Pal S."/>
            <person name="Gopinathan A."/>
        </authorList>
    </citation>
    <scope>NUCLEOTIDE SEQUENCE [LARGE SCALE GENOMIC DNA]</scope>
    <source>
        <strain evidence="2 3">VITHBRA001</strain>
    </source>
</reference>
<evidence type="ECO:0000256" key="1">
    <source>
        <dbReference type="SAM" id="MobiDB-lite"/>
    </source>
</evidence>
<accession>A0ABT3DBA6</accession>
<evidence type="ECO:0000313" key="3">
    <source>
        <dbReference type="Proteomes" id="UP001526147"/>
    </source>
</evidence>
<gene>
    <name evidence="2" type="ORF">OIH86_01575</name>
</gene>
<name>A0ABT3DBA6_9BACI</name>
<evidence type="ECO:0000313" key="2">
    <source>
        <dbReference type="EMBL" id="MCV9884339.1"/>
    </source>
</evidence>
<protein>
    <recommendedName>
        <fullName evidence="4">Aminotransferase yhxA</fullName>
    </recommendedName>
</protein>
<dbReference type="PROSITE" id="PS51257">
    <property type="entry name" value="PROKAR_LIPOPROTEIN"/>
    <property type="match status" value="1"/>
</dbReference>
<dbReference type="RefSeq" id="WP_078434777.1">
    <property type="nucleotide sequence ID" value="NZ_CP162630.1"/>
</dbReference>
<proteinExistence type="predicted"/>
<evidence type="ECO:0008006" key="4">
    <source>
        <dbReference type="Google" id="ProtNLM"/>
    </source>
</evidence>
<dbReference type="Proteomes" id="UP001526147">
    <property type="component" value="Unassembled WGS sequence"/>
</dbReference>
<organism evidence="2 3">
    <name type="scientific">Metabacillus halosaccharovorans</name>
    <dbReference type="NCBI Taxonomy" id="930124"/>
    <lineage>
        <taxon>Bacteria</taxon>
        <taxon>Bacillati</taxon>
        <taxon>Bacillota</taxon>
        <taxon>Bacilli</taxon>
        <taxon>Bacillales</taxon>
        <taxon>Bacillaceae</taxon>
        <taxon>Metabacillus</taxon>
    </lineage>
</organism>
<feature type="compositionally biased region" description="Low complexity" evidence="1">
    <location>
        <begin position="84"/>
        <end position="102"/>
    </location>
</feature>
<feature type="compositionally biased region" description="Gly residues" evidence="1">
    <location>
        <begin position="103"/>
        <end position="113"/>
    </location>
</feature>
<comment type="caution">
    <text evidence="2">The sequence shown here is derived from an EMBL/GenBank/DDBJ whole genome shotgun (WGS) entry which is preliminary data.</text>
</comment>
<keyword evidence="3" id="KW-1185">Reference proteome</keyword>